<dbReference type="Proteomes" id="UP000195437">
    <property type="component" value="Chromosome"/>
</dbReference>
<sequence length="183" mass="20967">MKELSLFEELFQSVEGNTEKLSGMLSRAALDVPSLKYETRVPQLEYMCLIMENMVLTKKPRARIYAGFQKLSRAVDPVLERFFQMAEFCEGVTIFGENDKAMPKHDGVEYISLPPRHKLTREWFLVVQAPTMKQMMVAYDMDGFGKLEVEEERNFKGVKSIHPAVVDRAAALLEELAQSRLTV</sequence>
<dbReference type="KEGG" id="tum:CBW65_02795"/>
<dbReference type="AlphaFoldDB" id="A0A1Y0IHX0"/>
<dbReference type="OrthoDB" id="2963498at2"/>
<keyword evidence="2" id="KW-0418">Kinase</keyword>
<dbReference type="InterPro" id="IPR019278">
    <property type="entry name" value="DICT_dom"/>
</dbReference>
<feature type="domain" description="DICT" evidence="1">
    <location>
        <begin position="43"/>
        <end position="139"/>
    </location>
</feature>
<dbReference type="Pfam" id="PF10069">
    <property type="entry name" value="DICT"/>
    <property type="match status" value="1"/>
</dbReference>
<evidence type="ECO:0000313" key="2">
    <source>
        <dbReference type="EMBL" id="ARU60102.1"/>
    </source>
</evidence>
<evidence type="ECO:0000259" key="1">
    <source>
        <dbReference type="Pfam" id="PF10069"/>
    </source>
</evidence>
<dbReference type="GO" id="GO:0016301">
    <property type="term" value="F:kinase activity"/>
    <property type="evidence" value="ECO:0007669"/>
    <property type="project" value="UniProtKB-KW"/>
</dbReference>
<dbReference type="RefSeq" id="WP_087455490.1">
    <property type="nucleotide sequence ID" value="NZ_CP021434.1"/>
</dbReference>
<keyword evidence="3" id="KW-1185">Reference proteome</keyword>
<dbReference type="EMBL" id="CP021434">
    <property type="protein sequence ID" value="ARU60102.1"/>
    <property type="molecule type" value="Genomic_DNA"/>
</dbReference>
<gene>
    <name evidence="2" type="ORF">CBW65_02795</name>
</gene>
<keyword evidence="2" id="KW-0808">Transferase</keyword>
<reference evidence="3" key="1">
    <citation type="submission" date="2017-05" db="EMBL/GenBank/DDBJ databases">
        <authorList>
            <person name="Sung H."/>
        </authorList>
    </citation>
    <scope>NUCLEOTIDE SEQUENCE [LARGE SCALE GENOMIC DNA]</scope>
    <source>
        <strain evidence="3">AR23208</strain>
    </source>
</reference>
<protein>
    <submittedName>
        <fullName evidence="2">Histidine kinase</fullName>
    </submittedName>
</protein>
<organism evidence="2 3">
    <name type="scientific">Tumebacillus avium</name>
    <dbReference type="NCBI Taxonomy" id="1903704"/>
    <lineage>
        <taxon>Bacteria</taxon>
        <taxon>Bacillati</taxon>
        <taxon>Bacillota</taxon>
        <taxon>Bacilli</taxon>
        <taxon>Bacillales</taxon>
        <taxon>Alicyclobacillaceae</taxon>
        <taxon>Tumebacillus</taxon>
    </lineage>
</organism>
<accession>A0A1Y0IHX0</accession>
<name>A0A1Y0IHX0_9BACL</name>
<evidence type="ECO:0000313" key="3">
    <source>
        <dbReference type="Proteomes" id="UP000195437"/>
    </source>
</evidence>
<proteinExistence type="predicted"/>